<dbReference type="InterPro" id="IPR039353">
    <property type="entry name" value="TF_Adf1"/>
</dbReference>
<dbReference type="PROSITE" id="PS51029">
    <property type="entry name" value="MADF"/>
    <property type="match status" value="1"/>
</dbReference>
<reference evidence="2" key="1">
    <citation type="submission" date="2020-07" db="EMBL/GenBank/DDBJ databases">
        <title>Multicomponent nature underlies the extraordinary mechanical properties of spider dragline silk.</title>
        <authorList>
            <person name="Kono N."/>
            <person name="Nakamura H."/>
            <person name="Mori M."/>
            <person name="Yoshida Y."/>
            <person name="Ohtoshi R."/>
            <person name="Malay A.D."/>
            <person name="Moran D.A.P."/>
            <person name="Tomita M."/>
            <person name="Numata K."/>
            <person name="Arakawa K."/>
        </authorList>
    </citation>
    <scope>NUCLEOTIDE SEQUENCE</scope>
</reference>
<dbReference type="Pfam" id="PF10545">
    <property type="entry name" value="MADF_DNA_bdg"/>
    <property type="match status" value="1"/>
</dbReference>
<dbReference type="PANTHER" id="PTHR12243">
    <property type="entry name" value="MADF DOMAIN TRANSCRIPTION FACTOR"/>
    <property type="match status" value="1"/>
</dbReference>
<sequence>MKSFLIDDIEKLKYLWNTKHPLFAKRLQKNLGFQQVAMRMRERWPALESFLTPEVCIAKFLNLRTYYRKEKKKLTCSKSGTGAVDFFPKKEHFTRLQFLEDIINPVVCHPNLDDMELEINATLLEVTVSLRI</sequence>
<proteinExistence type="predicted"/>
<dbReference type="AlphaFoldDB" id="A0A8X6GCY2"/>
<dbReference type="GO" id="GO:0005667">
    <property type="term" value="C:transcription regulator complex"/>
    <property type="evidence" value="ECO:0007669"/>
    <property type="project" value="TreeGrafter"/>
</dbReference>
<dbReference type="SMART" id="SM00595">
    <property type="entry name" value="MADF"/>
    <property type="match status" value="1"/>
</dbReference>
<dbReference type="PANTHER" id="PTHR12243:SF67">
    <property type="entry name" value="COREPRESSOR OF PANGOLIN, ISOFORM A-RELATED"/>
    <property type="match status" value="1"/>
</dbReference>
<dbReference type="Proteomes" id="UP000887116">
    <property type="component" value="Unassembled WGS sequence"/>
</dbReference>
<comment type="caution">
    <text evidence="2">The sequence shown here is derived from an EMBL/GenBank/DDBJ whole genome shotgun (WGS) entry which is preliminary data.</text>
</comment>
<evidence type="ECO:0000259" key="1">
    <source>
        <dbReference type="PROSITE" id="PS51029"/>
    </source>
</evidence>
<dbReference type="OrthoDB" id="6432655at2759"/>
<dbReference type="GO" id="GO:0005634">
    <property type="term" value="C:nucleus"/>
    <property type="evidence" value="ECO:0007669"/>
    <property type="project" value="TreeGrafter"/>
</dbReference>
<keyword evidence="3" id="KW-1185">Reference proteome</keyword>
<protein>
    <submittedName>
        <fullName evidence="2">MADF domain-containing protein</fullName>
    </submittedName>
</protein>
<name>A0A8X6GCY2_TRICU</name>
<dbReference type="EMBL" id="BMAO01025131">
    <property type="protein sequence ID" value="GFR00644.1"/>
    <property type="molecule type" value="Genomic_DNA"/>
</dbReference>
<organism evidence="2 3">
    <name type="scientific">Trichonephila clavata</name>
    <name type="common">Joro spider</name>
    <name type="synonym">Nephila clavata</name>
    <dbReference type="NCBI Taxonomy" id="2740835"/>
    <lineage>
        <taxon>Eukaryota</taxon>
        <taxon>Metazoa</taxon>
        <taxon>Ecdysozoa</taxon>
        <taxon>Arthropoda</taxon>
        <taxon>Chelicerata</taxon>
        <taxon>Arachnida</taxon>
        <taxon>Araneae</taxon>
        <taxon>Araneomorphae</taxon>
        <taxon>Entelegynae</taxon>
        <taxon>Araneoidea</taxon>
        <taxon>Nephilidae</taxon>
        <taxon>Trichonephila</taxon>
    </lineage>
</organism>
<dbReference type="InterPro" id="IPR006578">
    <property type="entry name" value="MADF-dom"/>
</dbReference>
<gene>
    <name evidence="2" type="primary">X975_16198</name>
    <name evidence="2" type="ORF">TNCT_678131</name>
</gene>
<feature type="domain" description="MADF" evidence="1">
    <location>
        <begin position="4"/>
        <end position="104"/>
    </location>
</feature>
<evidence type="ECO:0000313" key="2">
    <source>
        <dbReference type="EMBL" id="GFR00644.1"/>
    </source>
</evidence>
<evidence type="ECO:0000313" key="3">
    <source>
        <dbReference type="Proteomes" id="UP000887116"/>
    </source>
</evidence>
<dbReference type="GO" id="GO:0006357">
    <property type="term" value="P:regulation of transcription by RNA polymerase II"/>
    <property type="evidence" value="ECO:0007669"/>
    <property type="project" value="TreeGrafter"/>
</dbReference>
<accession>A0A8X6GCY2</accession>